<dbReference type="CDD" id="cd00082">
    <property type="entry name" value="HisKA"/>
    <property type="match status" value="1"/>
</dbReference>
<evidence type="ECO:0000256" key="10">
    <source>
        <dbReference type="ARBA" id="ARBA00022840"/>
    </source>
</evidence>
<dbReference type="SUPFAM" id="SSF55874">
    <property type="entry name" value="ATPase domain of HSP90 chaperone/DNA topoisomerase II/histidine kinase"/>
    <property type="match status" value="1"/>
</dbReference>
<dbReference type="PRINTS" id="PR01033">
    <property type="entry name" value="PHYTOCHROME"/>
</dbReference>
<comment type="caution">
    <text evidence="16">The sequence shown here is derived from an EMBL/GenBank/DDBJ whole genome shotgun (WGS) entry which is preliminary data.</text>
</comment>
<keyword evidence="10 16" id="KW-0067">ATP-binding</keyword>
<keyword evidence="6" id="KW-0716">Sensory transduction</keyword>
<evidence type="ECO:0000256" key="11">
    <source>
        <dbReference type="ARBA" id="ARBA00022991"/>
    </source>
</evidence>
<dbReference type="RefSeq" id="WP_379772846.1">
    <property type="nucleotide sequence ID" value="NZ_JBHSMZ010000015.1"/>
</dbReference>
<dbReference type="SMART" id="SM00388">
    <property type="entry name" value="HisKA"/>
    <property type="match status" value="1"/>
</dbReference>
<dbReference type="Gene3D" id="1.10.287.130">
    <property type="match status" value="1"/>
</dbReference>
<dbReference type="InterPro" id="IPR036890">
    <property type="entry name" value="HATPase_C_sf"/>
</dbReference>
<dbReference type="Pfam" id="PF02518">
    <property type="entry name" value="HATPase_c"/>
    <property type="match status" value="1"/>
</dbReference>
<dbReference type="Pfam" id="PF00360">
    <property type="entry name" value="PHY"/>
    <property type="match status" value="1"/>
</dbReference>
<dbReference type="InterPro" id="IPR016132">
    <property type="entry name" value="Phyto_chromo_attachment"/>
</dbReference>
<evidence type="ECO:0000256" key="4">
    <source>
        <dbReference type="ARBA" id="ARBA00022543"/>
    </source>
</evidence>
<keyword evidence="17" id="KW-1185">Reference proteome</keyword>
<comment type="catalytic activity">
    <reaction evidence="1">
        <text>ATP + protein L-histidine = ADP + protein N-phospho-L-histidine.</text>
        <dbReference type="EC" id="2.7.13.3"/>
    </reaction>
</comment>
<dbReference type="InterPro" id="IPR043150">
    <property type="entry name" value="Phytochrome_PHY_sf"/>
</dbReference>
<dbReference type="PROSITE" id="PS50046">
    <property type="entry name" value="PHYTOCHROME_2"/>
    <property type="match status" value="1"/>
</dbReference>
<evidence type="ECO:0000256" key="5">
    <source>
        <dbReference type="ARBA" id="ARBA00022553"/>
    </source>
</evidence>
<dbReference type="Gene3D" id="3.30.450.20">
    <property type="entry name" value="PAS domain"/>
    <property type="match status" value="1"/>
</dbReference>
<keyword evidence="4" id="KW-0600">Photoreceptor protein</keyword>
<reference evidence="17" key="1">
    <citation type="journal article" date="2019" name="Int. J. Syst. Evol. Microbiol.">
        <title>The Global Catalogue of Microorganisms (GCM) 10K type strain sequencing project: providing services to taxonomists for standard genome sequencing and annotation.</title>
        <authorList>
            <consortium name="The Broad Institute Genomics Platform"/>
            <consortium name="The Broad Institute Genome Sequencing Center for Infectious Disease"/>
            <person name="Wu L."/>
            <person name="Ma J."/>
        </authorList>
    </citation>
    <scope>NUCLEOTIDE SEQUENCE [LARGE SCALE GENOMIC DNA]</scope>
    <source>
        <strain evidence="17">CGMCC 4.5798</strain>
    </source>
</reference>
<dbReference type="PROSITE" id="PS50109">
    <property type="entry name" value="HIS_KIN"/>
    <property type="match status" value="1"/>
</dbReference>
<dbReference type="SUPFAM" id="SSF55785">
    <property type="entry name" value="PYP-like sensor domain (PAS domain)"/>
    <property type="match status" value="1"/>
</dbReference>
<evidence type="ECO:0000256" key="3">
    <source>
        <dbReference type="ARBA" id="ARBA00012438"/>
    </source>
</evidence>
<dbReference type="Pfam" id="PF08446">
    <property type="entry name" value="PAS_2"/>
    <property type="match status" value="1"/>
</dbReference>
<evidence type="ECO:0000256" key="7">
    <source>
        <dbReference type="ARBA" id="ARBA00022679"/>
    </source>
</evidence>
<dbReference type="InterPro" id="IPR036097">
    <property type="entry name" value="HisK_dim/P_sf"/>
</dbReference>
<dbReference type="InterPro" id="IPR035965">
    <property type="entry name" value="PAS-like_dom_sf"/>
</dbReference>
<evidence type="ECO:0000256" key="13">
    <source>
        <dbReference type="ARBA" id="ARBA00023170"/>
    </source>
</evidence>
<dbReference type="Proteomes" id="UP001596086">
    <property type="component" value="Unassembled WGS sequence"/>
</dbReference>
<dbReference type="SUPFAM" id="SSF55781">
    <property type="entry name" value="GAF domain-like"/>
    <property type="match status" value="2"/>
</dbReference>
<keyword evidence="7" id="KW-0808">Transferase</keyword>
<dbReference type="GO" id="GO:0005524">
    <property type="term" value="F:ATP binding"/>
    <property type="evidence" value="ECO:0007669"/>
    <property type="project" value="UniProtKB-KW"/>
</dbReference>
<evidence type="ECO:0000256" key="8">
    <source>
        <dbReference type="ARBA" id="ARBA00022741"/>
    </source>
</evidence>
<evidence type="ECO:0000313" key="16">
    <source>
        <dbReference type="EMBL" id="MFC5550362.1"/>
    </source>
</evidence>
<dbReference type="SUPFAM" id="SSF47384">
    <property type="entry name" value="Homodimeric domain of signal transducing histidine kinase"/>
    <property type="match status" value="1"/>
</dbReference>
<proteinExistence type="inferred from homology"/>
<evidence type="ECO:0000259" key="15">
    <source>
        <dbReference type="PROSITE" id="PS50109"/>
    </source>
</evidence>
<dbReference type="Gene3D" id="3.30.565.10">
    <property type="entry name" value="Histidine kinase-like ATPase, C-terminal domain"/>
    <property type="match status" value="1"/>
</dbReference>
<sequence>MKSSTPVPMGTPARVDLLTCADEPIHVPGSIQPHGALIFFTMGGEVEGWSENAAAMLALPLEAGRPFGALGLAGEVTELIQECLDNMSEGETAPMFTPIVLGEADYDCVVHAHADRVIAEFEARELASDTVAQFAVKAHSSIDRLRRQKSVEALLETAVRQVREFTGFDRVMAYRFRSDDSGDVVAEARREDLAPFLGQRYPAGDIPPQARRLYVLNTLRMIADVTYHAVPLLGAPGSASLDLSFAVLRSVSPIHIEYLQNMGVGASMSVSIIVNGRLWGLIACHHMSPKRVPYSIRMAADVLAQVIASTVQSLESREESGLVERAAKVRTSLVESLLLEEDPLEALIEHADGMMEAVGAQAMIATQFGRVVCRGIDQDCGERIVAALPDTTHELLTRRCLGDWPEEARDKLGKWVGLLGLPYDPPSSGWCLLLRHEQIEEVAWGGKPDKSRQIGPLGERLTPRGSFDAWHETVRGCAHEWEDGVITHARMTLVELARVSNARRAQTEATRAQLLAMLGHDLRDPLHSINMAGMVLEKTQTGDKSTTLGKRIQSSSNRMQRMIGQVLDMSRIDRGLTLGVTLEPVDLAALVEDMVEEARLAYPTIVYELGVDSPATVMADSGRLSQVLSNLLSNARHHGEPNQPIAIRLWQDGGEALVSVANAGAAIPHEIEASMFNPFKRSSLNNPRNRTGMGLGLYIAQQIVREHQGEIDYRHDDGAAGGRVLFTVRLPLAQPA</sequence>
<dbReference type="InterPro" id="IPR013515">
    <property type="entry name" value="Phytochrome_cen-reg"/>
</dbReference>
<dbReference type="InterPro" id="IPR029016">
    <property type="entry name" value="GAF-like_dom_sf"/>
</dbReference>
<keyword evidence="8" id="KW-0547">Nucleotide-binding</keyword>
<dbReference type="Gene3D" id="3.30.450.270">
    <property type="match status" value="1"/>
</dbReference>
<comment type="similarity">
    <text evidence="2">In the N-terminal section; belongs to the phytochrome family.</text>
</comment>
<evidence type="ECO:0000256" key="12">
    <source>
        <dbReference type="ARBA" id="ARBA00023012"/>
    </source>
</evidence>
<evidence type="ECO:0000256" key="1">
    <source>
        <dbReference type="ARBA" id="ARBA00000085"/>
    </source>
</evidence>
<evidence type="ECO:0000313" key="17">
    <source>
        <dbReference type="Proteomes" id="UP001596086"/>
    </source>
</evidence>
<name>A0ABW0S0L2_9BURK</name>
<evidence type="ECO:0000256" key="9">
    <source>
        <dbReference type="ARBA" id="ARBA00022777"/>
    </source>
</evidence>
<keyword evidence="12" id="KW-0902">Two-component regulatory system</keyword>
<dbReference type="SMART" id="SM00387">
    <property type="entry name" value="HATPase_c"/>
    <property type="match status" value="1"/>
</dbReference>
<dbReference type="Pfam" id="PF00512">
    <property type="entry name" value="HisKA"/>
    <property type="match status" value="1"/>
</dbReference>
<dbReference type="InterPro" id="IPR005467">
    <property type="entry name" value="His_kinase_dom"/>
</dbReference>
<organism evidence="16 17">
    <name type="scientific">Massilia aerilata</name>
    <dbReference type="NCBI Taxonomy" id="453817"/>
    <lineage>
        <taxon>Bacteria</taxon>
        <taxon>Pseudomonadati</taxon>
        <taxon>Pseudomonadota</taxon>
        <taxon>Betaproteobacteria</taxon>
        <taxon>Burkholderiales</taxon>
        <taxon>Oxalobacteraceae</taxon>
        <taxon>Telluria group</taxon>
        <taxon>Massilia</taxon>
    </lineage>
</organism>
<dbReference type="InterPro" id="IPR003594">
    <property type="entry name" value="HATPase_dom"/>
</dbReference>
<evidence type="ECO:0000259" key="14">
    <source>
        <dbReference type="PROSITE" id="PS50046"/>
    </source>
</evidence>
<feature type="domain" description="Histidine kinase" evidence="15">
    <location>
        <begin position="517"/>
        <end position="734"/>
    </location>
</feature>
<evidence type="ECO:0000256" key="2">
    <source>
        <dbReference type="ARBA" id="ARBA00006402"/>
    </source>
</evidence>
<keyword evidence="13" id="KW-0675">Receptor</keyword>
<dbReference type="InterPro" id="IPR001294">
    <property type="entry name" value="Phytochrome"/>
</dbReference>
<dbReference type="PANTHER" id="PTHR43065">
    <property type="entry name" value="SENSOR HISTIDINE KINASE"/>
    <property type="match status" value="1"/>
</dbReference>
<gene>
    <name evidence="16" type="ORF">ACFPO9_17745</name>
</gene>
<protein>
    <recommendedName>
        <fullName evidence="3">histidine kinase</fullName>
        <ecNumber evidence="3">2.7.13.3</ecNumber>
    </recommendedName>
</protein>
<dbReference type="InterPro" id="IPR013654">
    <property type="entry name" value="PAS_2"/>
</dbReference>
<evidence type="ECO:0000256" key="6">
    <source>
        <dbReference type="ARBA" id="ARBA00022606"/>
    </source>
</evidence>
<keyword evidence="5" id="KW-0597">Phosphoprotein</keyword>
<feature type="domain" description="Phytochrome chromophore attachment site" evidence="14">
    <location>
        <begin position="150"/>
        <end position="305"/>
    </location>
</feature>
<dbReference type="EMBL" id="JBHSMZ010000015">
    <property type="protein sequence ID" value="MFC5550362.1"/>
    <property type="molecule type" value="Genomic_DNA"/>
</dbReference>
<accession>A0ABW0S0L2</accession>
<dbReference type="InterPro" id="IPR003018">
    <property type="entry name" value="GAF"/>
</dbReference>
<keyword evidence="11" id="KW-0157">Chromophore</keyword>
<dbReference type="InterPro" id="IPR003661">
    <property type="entry name" value="HisK_dim/P_dom"/>
</dbReference>
<dbReference type="PANTHER" id="PTHR43065:SF10">
    <property type="entry name" value="PEROXIDE STRESS-ACTIVATED HISTIDINE KINASE MAK3"/>
    <property type="match status" value="1"/>
</dbReference>
<dbReference type="Pfam" id="PF01590">
    <property type="entry name" value="GAF"/>
    <property type="match status" value="1"/>
</dbReference>
<dbReference type="EC" id="2.7.13.3" evidence="3"/>
<dbReference type="SMART" id="SM00065">
    <property type="entry name" value="GAF"/>
    <property type="match status" value="1"/>
</dbReference>
<keyword evidence="9" id="KW-0418">Kinase</keyword>
<dbReference type="Gene3D" id="3.30.450.40">
    <property type="match status" value="1"/>
</dbReference>